<keyword evidence="3 13" id="KW-0813">Transport</keyword>
<evidence type="ECO:0000256" key="11">
    <source>
        <dbReference type="ARBA" id="ARBA00023201"/>
    </source>
</evidence>
<protein>
    <submittedName>
        <fullName evidence="15">Uncharacterized protein</fullName>
    </submittedName>
</protein>
<evidence type="ECO:0000256" key="1">
    <source>
        <dbReference type="ARBA" id="ARBA00004141"/>
    </source>
</evidence>
<evidence type="ECO:0000256" key="7">
    <source>
        <dbReference type="ARBA" id="ARBA00023053"/>
    </source>
</evidence>
<comment type="similarity">
    <text evidence="2 13">Belongs to the amiloride-sensitive sodium channel (TC 1.A.6) family.</text>
</comment>
<keyword evidence="9 14" id="KW-0472">Membrane</keyword>
<evidence type="ECO:0000256" key="4">
    <source>
        <dbReference type="ARBA" id="ARBA00022461"/>
    </source>
</evidence>
<name>A0A8R1DPY7_CAEJA</name>
<evidence type="ECO:0000313" key="15">
    <source>
        <dbReference type="EnsemblMetazoa" id="CJA08363.1"/>
    </source>
</evidence>
<evidence type="ECO:0000256" key="12">
    <source>
        <dbReference type="ARBA" id="ARBA00023303"/>
    </source>
</evidence>
<keyword evidence="5 13" id="KW-0812">Transmembrane</keyword>
<dbReference type="EnsemblMetazoa" id="CJA08363.1">
    <property type="protein sequence ID" value="CJA08363.1"/>
    <property type="gene ID" value="WBGene00127568"/>
</dbReference>
<evidence type="ECO:0000256" key="8">
    <source>
        <dbReference type="ARBA" id="ARBA00023065"/>
    </source>
</evidence>
<dbReference type="Proteomes" id="UP000005237">
    <property type="component" value="Unassembled WGS sequence"/>
</dbReference>
<sequence length="495" mass="57492">MWIRGLFGGLFFLFLLCSCVALFVLHSLYFIFRTASQTEQTETKTDSNCSVHEDQLFIPALVICNRMPFSQDGLNNVNVNLRQDSALRYLLEWTNPSLREAADYYPPPATFMTQGQNTVLQYITQATRNQTLQNMQYQCQSVINSCTYQGIQLSSFDCCRNLLSLIPSTNGLCWVWRDSTMWQNSTGVTRQFSITFQMTRNSWYSTYMPVHPGIDVYLREDGNDVMRMATELENPIRLMDKRGVRLQMRKTRKADIRRTSCGYALGDARRSDEHAFKNNHTNYLMCNLIVAMRYCNCHPLIAELLHYDPTAYRDFFLRVSQTNVCSVEAYDQCARRYVDLTRVENWEEDIPKDLPGYEDAKKCRNENQRSCLITSYPGTIQAYDMPEEYTSTQDYVSRLVLEYSTMRTTEILVSKDPNIYELLSFIGYNMALWFTVGHILWSMFWYATGLCCPKRSSTNRIAPEVRRKRSISSPEPIVVEHRPSQLEEVDVAAET</sequence>
<keyword evidence="7" id="KW-0915">Sodium</keyword>
<keyword evidence="8 13" id="KW-0406">Ion transport</keyword>
<reference evidence="16" key="1">
    <citation type="submission" date="2010-08" db="EMBL/GenBank/DDBJ databases">
        <authorList>
            <consortium name="Caenorhabditis japonica Sequencing Consortium"/>
            <person name="Wilson R.K."/>
        </authorList>
    </citation>
    <scope>NUCLEOTIDE SEQUENCE [LARGE SCALE GENOMIC DNA]</scope>
    <source>
        <strain evidence="16">DF5081</strain>
    </source>
</reference>
<keyword evidence="4 13" id="KW-0894">Sodium channel</keyword>
<evidence type="ECO:0000313" key="16">
    <source>
        <dbReference type="Proteomes" id="UP000005237"/>
    </source>
</evidence>
<evidence type="ECO:0000256" key="10">
    <source>
        <dbReference type="ARBA" id="ARBA00023180"/>
    </source>
</evidence>
<evidence type="ECO:0000256" key="5">
    <source>
        <dbReference type="ARBA" id="ARBA00022692"/>
    </source>
</evidence>
<keyword evidence="10" id="KW-0325">Glycoprotein</keyword>
<reference evidence="15" key="2">
    <citation type="submission" date="2022-06" db="UniProtKB">
        <authorList>
            <consortium name="EnsemblMetazoa"/>
        </authorList>
    </citation>
    <scope>IDENTIFICATION</scope>
    <source>
        <strain evidence="15">DF5081</strain>
    </source>
</reference>
<proteinExistence type="inferred from homology"/>
<evidence type="ECO:0000256" key="9">
    <source>
        <dbReference type="ARBA" id="ARBA00023136"/>
    </source>
</evidence>
<keyword evidence="6 14" id="KW-1133">Transmembrane helix</keyword>
<dbReference type="AlphaFoldDB" id="A0A8R1DPY7"/>
<dbReference type="InterPro" id="IPR001873">
    <property type="entry name" value="ENaC"/>
</dbReference>
<dbReference type="Pfam" id="PF00858">
    <property type="entry name" value="ASC"/>
    <property type="match status" value="1"/>
</dbReference>
<evidence type="ECO:0000256" key="13">
    <source>
        <dbReference type="RuleBase" id="RU000679"/>
    </source>
</evidence>
<dbReference type="GO" id="GO:0005272">
    <property type="term" value="F:sodium channel activity"/>
    <property type="evidence" value="ECO:0007669"/>
    <property type="project" value="UniProtKB-KW"/>
</dbReference>
<keyword evidence="16" id="KW-1185">Reference proteome</keyword>
<keyword evidence="12 13" id="KW-0407">Ion channel</keyword>
<dbReference type="GO" id="GO:0016020">
    <property type="term" value="C:membrane"/>
    <property type="evidence" value="ECO:0007669"/>
    <property type="project" value="UniProtKB-SubCell"/>
</dbReference>
<comment type="subcellular location">
    <subcellularLocation>
        <location evidence="1">Membrane</location>
        <topology evidence="1">Multi-pass membrane protein</topology>
    </subcellularLocation>
</comment>
<evidence type="ECO:0000256" key="2">
    <source>
        <dbReference type="ARBA" id="ARBA00007193"/>
    </source>
</evidence>
<evidence type="ECO:0000256" key="3">
    <source>
        <dbReference type="ARBA" id="ARBA00022448"/>
    </source>
</evidence>
<accession>A0A8R1DPY7</accession>
<organism evidence="15 16">
    <name type="scientific">Caenorhabditis japonica</name>
    <dbReference type="NCBI Taxonomy" id="281687"/>
    <lineage>
        <taxon>Eukaryota</taxon>
        <taxon>Metazoa</taxon>
        <taxon>Ecdysozoa</taxon>
        <taxon>Nematoda</taxon>
        <taxon>Chromadorea</taxon>
        <taxon>Rhabditida</taxon>
        <taxon>Rhabditina</taxon>
        <taxon>Rhabditomorpha</taxon>
        <taxon>Rhabditoidea</taxon>
        <taxon>Rhabditidae</taxon>
        <taxon>Peloderinae</taxon>
        <taxon>Caenorhabditis</taxon>
    </lineage>
</organism>
<evidence type="ECO:0000256" key="6">
    <source>
        <dbReference type="ARBA" id="ARBA00022989"/>
    </source>
</evidence>
<dbReference type="PROSITE" id="PS51257">
    <property type="entry name" value="PROKAR_LIPOPROTEIN"/>
    <property type="match status" value="1"/>
</dbReference>
<evidence type="ECO:0000256" key="14">
    <source>
        <dbReference type="SAM" id="Phobius"/>
    </source>
</evidence>
<keyword evidence="11 13" id="KW-0739">Sodium transport</keyword>
<feature type="transmembrane region" description="Helical" evidence="14">
    <location>
        <begin position="425"/>
        <end position="447"/>
    </location>
</feature>